<evidence type="ECO:0000256" key="5">
    <source>
        <dbReference type="ARBA" id="ARBA00023242"/>
    </source>
</evidence>
<dbReference type="InterPro" id="IPR001138">
    <property type="entry name" value="Zn2Cys6_DnaBD"/>
</dbReference>
<dbReference type="PROSITE" id="PS50048">
    <property type="entry name" value="ZN2_CY6_FUNGAL_2"/>
    <property type="match status" value="1"/>
</dbReference>
<dbReference type="OrthoDB" id="5213892at2759"/>
<proteinExistence type="predicted"/>
<feature type="region of interest" description="Disordered" evidence="6">
    <location>
        <begin position="68"/>
        <end position="93"/>
    </location>
</feature>
<protein>
    <recommendedName>
        <fullName evidence="7">Zn(2)-C6 fungal-type domain-containing protein</fullName>
    </recommendedName>
</protein>
<dbReference type="PANTHER" id="PTHR37534">
    <property type="entry name" value="TRANSCRIPTIONAL ACTIVATOR PROTEIN UGA3"/>
    <property type="match status" value="1"/>
</dbReference>
<evidence type="ECO:0000256" key="2">
    <source>
        <dbReference type="ARBA" id="ARBA00023015"/>
    </source>
</evidence>
<dbReference type="GO" id="GO:0000981">
    <property type="term" value="F:DNA-binding transcription factor activity, RNA polymerase II-specific"/>
    <property type="evidence" value="ECO:0007669"/>
    <property type="project" value="InterPro"/>
</dbReference>
<keyword evidence="4" id="KW-0804">Transcription</keyword>
<dbReference type="Pfam" id="PF00172">
    <property type="entry name" value="Zn_clus"/>
    <property type="match status" value="1"/>
</dbReference>
<name>A0A0U1LQ47_TALIS</name>
<dbReference type="Proteomes" id="UP000054383">
    <property type="component" value="Unassembled WGS sequence"/>
</dbReference>
<dbReference type="GO" id="GO:0005634">
    <property type="term" value="C:nucleus"/>
    <property type="evidence" value="ECO:0007669"/>
    <property type="project" value="UniProtKB-SubCell"/>
</dbReference>
<gene>
    <name evidence="8" type="ORF">PISL3812_01639</name>
</gene>
<dbReference type="PANTHER" id="PTHR37534:SF20">
    <property type="entry name" value="PRO1A C6 ZINK-FINGER PROTEIN"/>
    <property type="match status" value="1"/>
</dbReference>
<dbReference type="STRING" id="28573.A0A0U1LQ47"/>
<dbReference type="Gene3D" id="4.10.240.10">
    <property type="entry name" value="Zn(2)-C6 fungal-type DNA-binding domain"/>
    <property type="match status" value="1"/>
</dbReference>
<feature type="compositionally biased region" description="Polar residues" evidence="6">
    <location>
        <begin position="75"/>
        <end position="87"/>
    </location>
</feature>
<evidence type="ECO:0000256" key="1">
    <source>
        <dbReference type="ARBA" id="ARBA00004123"/>
    </source>
</evidence>
<feature type="domain" description="Zn(2)-C6 fungal-type" evidence="7">
    <location>
        <begin position="6"/>
        <end position="36"/>
    </location>
</feature>
<dbReference type="Pfam" id="PF11951">
    <property type="entry name" value="Fungal_trans_2"/>
    <property type="match status" value="1"/>
</dbReference>
<keyword evidence="9" id="KW-1185">Reference proteome</keyword>
<keyword evidence="5" id="KW-0539">Nucleus</keyword>
<dbReference type="InterPro" id="IPR036864">
    <property type="entry name" value="Zn2-C6_fun-type_DNA-bd_sf"/>
</dbReference>
<evidence type="ECO:0000313" key="8">
    <source>
        <dbReference type="EMBL" id="CRG84342.1"/>
    </source>
</evidence>
<dbReference type="AlphaFoldDB" id="A0A0U1LQ47"/>
<dbReference type="OMA" id="IMENVWR"/>
<reference evidence="8 9" key="1">
    <citation type="submission" date="2015-04" db="EMBL/GenBank/DDBJ databases">
        <authorList>
            <person name="Syromyatnikov M.Y."/>
            <person name="Popov V.N."/>
        </authorList>
    </citation>
    <scope>NUCLEOTIDE SEQUENCE [LARGE SCALE GENOMIC DNA]</scope>
    <source>
        <strain evidence="8">WF-38-12</strain>
    </source>
</reference>
<accession>A0A0U1LQ47</accession>
<evidence type="ECO:0000256" key="6">
    <source>
        <dbReference type="SAM" id="MobiDB-lite"/>
    </source>
</evidence>
<evidence type="ECO:0000256" key="3">
    <source>
        <dbReference type="ARBA" id="ARBA00023125"/>
    </source>
</evidence>
<dbReference type="EMBL" id="CVMT01000001">
    <property type="protein sequence ID" value="CRG84342.1"/>
    <property type="molecule type" value="Genomic_DNA"/>
</dbReference>
<dbReference type="SMART" id="SM00066">
    <property type="entry name" value="GAL4"/>
    <property type="match status" value="1"/>
</dbReference>
<dbReference type="SUPFAM" id="SSF57701">
    <property type="entry name" value="Zn2/Cys6 DNA-binding domain"/>
    <property type="match status" value="1"/>
</dbReference>
<dbReference type="CDD" id="cd00067">
    <property type="entry name" value="GAL4"/>
    <property type="match status" value="1"/>
</dbReference>
<comment type="subcellular location">
    <subcellularLocation>
        <location evidence="1">Nucleus</location>
    </subcellularLocation>
</comment>
<dbReference type="InterPro" id="IPR021858">
    <property type="entry name" value="Fun_TF"/>
</dbReference>
<keyword evidence="2" id="KW-0805">Transcription regulation</keyword>
<evidence type="ECO:0000259" key="7">
    <source>
        <dbReference type="PROSITE" id="PS50048"/>
    </source>
</evidence>
<sequence length="572" mass="63832">MRSSNGCWTCRLRRKKCDENYPVCAGCSALDITCHYQDEKPEWMDAGVKQDEMAECVKREVKEKARLRREGGYQVHTSSDPMVSSHDSPTERTCPVSNLLETNTIQPSPEPPTLWLQHGARSTYSCQGAPESMTLKRSEAVLFTFYLETLFPFLFPFYRPSYLQGGRAWVLEMIISRPVVRQAILCQSVYFFSLAQGTATDCDLDWEKVLSQTGDAFGVLRQALQVMDGSGIANHLHGAVRTMSSIMQLQRFEIAILSFHNWQAHLNAALALFRQLLDSVLERGEPRTKFGAVMSHLGLSLLSRSWSGPGDQVPSAEQAAFRFSSALVIFDDIIASAVLQTQPRLYEYHRSLLGNIEGTSEPIVDLEPIVGLKNWTLLQIGEISTLDAWKQQCIAAGNLDVVELVRRATVIKESLTTYLARVDTDPARFSIEKSSILDVFAPPICQGSFVTRVWTHAALIYLSTVVSGWQPANSDVRCNVNQIIELLLKGQISPALLRTMAWPFCVAGCLAEPAQEVQFRGIVELLQPPSFFGTIHKAFEIMQNVWRHRGVDGANHDIAACFKTGNDVVLLV</sequence>
<dbReference type="GO" id="GO:0008270">
    <property type="term" value="F:zinc ion binding"/>
    <property type="evidence" value="ECO:0007669"/>
    <property type="project" value="InterPro"/>
</dbReference>
<dbReference type="GO" id="GO:0003677">
    <property type="term" value="F:DNA binding"/>
    <property type="evidence" value="ECO:0007669"/>
    <property type="project" value="UniProtKB-KW"/>
</dbReference>
<keyword evidence="3" id="KW-0238">DNA-binding</keyword>
<evidence type="ECO:0000313" key="9">
    <source>
        <dbReference type="Proteomes" id="UP000054383"/>
    </source>
</evidence>
<organism evidence="8 9">
    <name type="scientific">Talaromyces islandicus</name>
    <name type="common">Penicillium islandicum</name>
    <dbReference type="NCBI Taxonomy" id="28573"/>
    <lineage>
        <taxon>Eukaryota</taxon>
        <taxon>Fungi</taxon>
        <taxon>Dikarya</taxon>
        <taxon>Ascomycota</taxon>
        <taxon>Pezizomycotina</taxon>
        <taxon>Eurotiomycetes</taxon>
        <taxon>Eurotiomycetidae</taxon>
        <taxon>Eurotiales</taxon>
        <taxon>Trichocomaceae</taxon>
        <taxon>Talaromyces</taxon>
        <taxon>Talaromyces sect. Islandici</taxon>
    </lineage>
</organism>
<evidence type="ECO:0000256" key="4">
    <source>
        <dbReference type="ARBA" id="ARBA00023163"/>
    </source>
</evidence>
<dbReference type="PROSITE" id="PS00463">
    <property type="entry name" value="ZN2_CY6_FUNGAL_1"/>
    <property type="match status" value="1"/>
</dbReference>